<dbReference type="PANTHER" id="PTHR30455">
    <property type="entry name" value="TRANSCRIPTIONAL REPRESSOR NRDR"/>
    <property type="match status" value="1"/>
</dbReference>
<comment type="cofactor">
    <cofactor evidence="7">
        <name>Zn(2+)</name>
        <dbReference type="ChEBI" id="CHEBI:29105"/>
    </cofactor>
    <text evidence="7">Binds 1 zinc ion.</text>
</comment>
<evidence type="ECO:0000256" key="4">
    <source>
        <dbReference type="ARBA" id="ARBA00023015"/>
    </source>
</evidence>
<keyword evidence="3 7" id="KW-0067">ATP-binding</keyword>
<dbReference type="GO" id="GO:0003677">
    <property type="term" value="F:DNA binding"/>
    <property type="evidence" value="ECO:0007669"/>
    <property type="project" value="UniProtKB-KW"/>
</dbReference>
<keyword evidence="6 7" id="KW-0804">Transcription</keyword>
<dbReference type="GO" id="GO:0045892">
    <property type="term" value="P:negative regulation of DNA-templated transcription"/>
    <property type="evidence" value="ECO:0007669"/>
    <property type="project" value="UniProtKB-UniRule"/>
</dbReference>
<comment type="function">
    <text evidence="7">Negatively regulates transcription of bacterial ribonucleotide reductase nrd genes and operons by binding to NrdR-boxes.</text>
</comment>
<dbReference type="PROSITE" id="PS51161">
    <property type="entry name" value="ATP_CONE"/>
    <property type="match status" value="1"/>
</dbReference>
<gene>
    <name evidence="7" type="primary">nrdR</name>
    <name evidence="9" type="ORF">DL240_00335</name>
</gene>
<evidence type="ECO:0000256" key="6">
    <source>
        <dbReference type="ARBA" id="ARBA00023163"/>
    </source>
</evidence>
<dbReference type="NCBIfam" id="TIGR00244">
    <property type="entry name" value="transcriptional regulator NrdR"/>
    <property type="match status" value="1"/>
</dbReference>
<evidence type="ECO:0000313" key="9">
    <source>
        <dbReference type="EMBL" id="RAL24692.1"/>
    </source>
</evidence>
<keyword evidence="5 7" id="KW-0238">DNA-binding</keyword>
<comment type="similarity">
    <text evidence="7">Belongs to the NrdR family.</text>
</comment>
<evidence type="ECO:0000256" key="3">
    <source>
        <dbReference type="ARBA" id="ARBA00022840"/>
    </source>
</evidence>
<dbReference type="HAMAP" id="MF_00440">
    <property type="entry name" value="NrdR"/>
    <property type="match status" value="1"/>
</dbReference>
<evidence type="ECO:0000256" key="5">
    <source>
        <dbReference type="ARBA" id="ARBA00023125"/>
    </source>
</evidence>
<keyword evidence="7" id="KW-0862">Zinc</keyword>
<evidence type="ECO:0000259" key="8">
    <source>
        <dbReference type="PROSITE" id="PS51161"/>
    </source>
</evidence>
<organism evidence="9 10">
    <name type="scientific">Lujinxingia litoralis</name>
    <dbReference type="NCBI Taxonomy" id="2211119"/>
    <lineage>
        <taxon>Bacteria</taxon>
        <taxon>Deltaproteobacteria</taxon>
        <taxon>Bradymonadales</taxon>
        <taxon>Lujinxingiaceae</taxon>
        <taxon>Lujinxingia</taxon>
    </lineage>
</organism>
<keyword evidence="2 7" id="KW-0547">Nucleotide-binding</keyword>
<dbReference type="Proteomes" id="UP000249169">
    <property type="component" value="Unassembled WGS sequence"/>
</dbReference>
<dbReference type="AlphaFoldDB" id="A0A328C9A6"/>
<dbReference type="InterPro" id="IPR003796">
    <property type="entry name" value="RNR_NrdR-like"/>
</dbReference>
<dbReference type="RefSeq" id="WP_111727864.1">
    <property type="nucleotide sequence ID" value="NZ_QHKO01000001.1"/>
</dbReference>
<dbReference type="Pfam" id="PF22811">
    <property type="entry name" value="Zn_ribbon_NrdR"/>
    <property type="match status" value="1"/>
</dbReference>
<dbReference type="PANTHER" id="PTHR30455:SF2">
    <property type="entry name" value="TRANSCRIPTIONAL REPRESSOR NRDR"/>
    <property type="match status" value="1"/>
</dbReference>
<protein>
    <recommendedName>
        <fullName evidence="7">Transcriptional repressor NrdR</fullName>
    </recommendedName>
</protein>
<dbReference type="InterPro" id="IPR055173">
    <property type="entry name" value="NrdR-like_N"/>
</dbReference>
<keyword evidence="4 7" id="KW-0805">Transcription regulation</keyword>
<dbReference type="OrthoDB" id="9807461at2"/>
<dbReference type="GO" id="GO:0008270">
    <property type="term" value="F:zinc ion binding"/>
    <property type="evidence" value="ECO:0007669"/>
    <property type="project" value="UniProtKB-UniRule"/>
</dbReference>
<keyword evidence="7" id="KW-0479">Metal-binding</keyword>
<name>A0A328C9A6_9DELT</name>
<comment type="caution">
    <text evidence="9">The sequence shown here is derived from an EMBL/GenBank/DDBJ whole genome shotgun (WGS) entry which is preliminary data.</text>
</comment>
<evidence type="ECO:0000256" key="7">
    <source>
        <dbReference type="HAMAP-Rule" id="MF_00440"/>
    </source>
</evidence>
<feature type="zinc finger region" evidence="7">
    <location>
        <begin position="3"/>
        <end position="34"/>
    </location>
</feature>
<dbReference type="Pfam" id="PF03477">
    <property type="entry name" value="ATP-cone"/>
    <property type="match status" value="1"/>
</dbReference>
<dbReference type="InterPro" id="IPR005144">
    <property type="entry name" value="ATP-cone_dom"/>
</dbReference>
<keyword evidence="7" id="KW-0863">Zinc-finger</keyword>
<feature type="domain" description="ATP-cone" evidence="8">
    <location>
        <begin position="49"/>
        <end position="139"/>
    </location>
</feature>
<evidence type="ECO:0000313" key="10">
    <source>
        <dbReference type="Proteomes" id="UP000249169"/>
    </source>
</evidence>
<keyword evidence="10" id="KW-1185">Reference proteome</keyword>
<reference evidence="9 10" key="1">
    <citation type="submission" date="2018-05" db="EMBL/GenBank/DDBJ databases">
        <title>Lujinxingia marina gen. nov. sp. nov., a new facultative anaerobic member of the class Deltaproteobacteria, and proposal of Lujinxingaceae fam. nov.</title>
        <authorList>
            <person name="Li C.-M."/>
        </authorList>
    </citation>
    <scope>NUCLEOTIDE SEQUENCE [LARGE SCALE GENOMIC DNA]</scope>
    <source>
        <strain evidence="9 10">B210</strain>
    </source>
</reference>
<keyword evidence="1 7" id="KW-0678">Repressor</keyword>
<dbReference type="GO" id="GO:0005524">
    <property type="term" value="F:ATP binding"/>
    <property type="evidence" value="ECO:0007669"/>
    <property type="project" value="UniProtKB-UniRule"/>
</dbReference>
<evidence type="ECO:0000256" key="2">
    <source>
        <dbReference type="ARBA" id="ARBA00022741"/>
    </source>
</evidence>
<dbReference type="EMBL" id="QHKO01000001">
    <property type="protein sequence ID" value="RAL24692.1"/>
    <property type="molecule type" value="Genomic_DNA"/>
</dbReference>
<accession>A0A328C9A6</accession>
<proteinExistence type="inferred from homology"/>
<evidence type="ECO:0000256" key="1">
    <source>
        <dbReference type="ARBA" id="ARBA00022491"/>
    </source>
</evidence>
<sequence>MRCPFCGHLEDRVVDSRQARGGSAIRRRRECLECERRFTTYEQIEESFPQIIKRDGTREEYDREKIERGIRLACSKRPISLAEIEAVIERFEERMLELSQREVTSDWIGSAITTELRALDPVAYIRFASVYRAFNDIEEFLSELRDLDQFERDRGDSSEPSPKD</sequence>